<dbReference type="SMART" id="SM01298">
    <property type="entry name" value="KapB"/>
    <property type="match status" value="1"/>
</dbReference>
<proteinExistence type="predicted"/>
<evidence type="ECO:0000313" key="2">
    <source>
        <dbReference type="EMBL" id="PLR97173.1"/>
    </source>
</evidence>
<reference evidence="2 4" key="2">
    <citation type="submission" date="2017-12" db="EMBL/GenBank/DDBJ databases">
        <title>Comparative Functional Genomics of Dry Heat Resistant strains isolated from the Viking Spacecraft.</title>
        <authorList>
            <person name="Seuylemezian A."/>
            <person name="Cooper K."/>
            <person name="Vaishampayan P."/>
        </authorList>
    </citation>
    <scope>NUCLEOTIDE SEQUENCE [LARGE SCALE GENOMIC DNA]</scope>
    <source>
        <strain evidence="2 4">ATCC 29669</strain>
    </source>
</reference>
<dbReference type="Proteomes" id="UP000234951">
    <property type="component" value="Unassembled WGS sequence"/>
</dbReference>
<reference evidence="1 3" key="1">
    <citation type="submission" date="2017-11" db="EMBL/GenBank/DDBJ databases">
        <title>Comparitive Functional Genomics of Dry Heat Resistant strains isolated from the Viking Spacecraft.</title>
        <authorList>
            <person name="Seuylemezian A."/>
            <person name="Cooper K."/>
            <person name="Vaishampayan P."/>
        </authorList>
    </citation>
    <scope>NUCLEOTIDE SEQUENCE [LARGE SCALE GENOMIC DNA]</scope>
    <source>
        <strain evidence="1 3">M4.6</strain>
    </source>
</reference>
<dbReference type="Gene3D" id="2.30.30.430">
    <property type="entry name" value="Kinase associated protein B domain"/>
    <property type="match status" value="1"/>
</dbReference>
<keyword evidence="4" id="KW-1185">Reference proteome</keyword>
<sequence>MSYLHFQRFNPRRRAVVELQIGDKVTAHYKTGKYAGEITDVRPAHYLVRVLAVLKHPKQGDLHSPNEAEGVFFHERRALAHREQANITKQMVKPFADDMPDYDESLRAAIAKMKEELANDSSKWTELSLRNLESLEKDYFK</sequence>
<evidence type="ECO:0000313" key="4">
    <source>
        <dbReference type="Proteomes" id="UP000235114"/>
    </source>
</evidence>
<dbReference type="SUPFAM" id="SSF141251">
    <property type="entry name" value="Kinase-associated protein B-like"/>
    <property type="match status" value="1"/>
</dbReference>
<dbReference type="AlphaFoldDB" id="A0A2N5GLS9"/>
<keyword evidence="1" id="KW-0808">Transferase</keyword>
<dbReference type="GO" id="GO:0016301">
    <property type="term" value="F:kinase activity"/>
    <property type="evidence" value="ECO:0007669"/>
    <property type="project" value="UniProtKB-KW"/>
</dbReference>
<protein>
    <submittedName>
        <fullName evidence="1">Kinase</fullName>
    </submittedName>
</protein>
<accession>A0A2N5GLS9</accession>
<dbReference type="InterPro" id="IPR038080">
    <property type="entry name" value="KapB_sf"/>
</dbReference>
<comment type="caution">
    <text evidence="1">The sequence shown here is derived from an EMBL/GenBank/DDBJ whole genome shotgun (WGS) entry which is preliminary data.</text>
</comment>
<dbReference type="Proteomes" id="UP000235114">
    <property type="component" value="Unassembled WGS sequence"/>
</dbReference>
<organism evidence="1 3">
    <name type="scientific">Bacillus canaveralius</name>
    <dbReference type="NCBI Taxonomy" id="1403243"/>
    <lineage>
        <taxon>Bacteria</taxon>
        <taxon>Bacillati</taxon>
        <taxon>Bacillota</taxon>
        <taxon>Bacilli</taxon>
        <taxon>Bacillales</taxon>
        <taxon>Bacillaceae</taxon>
        <taxon>Bacillus</taxon>
    </lineage>
</organism>
<dbReference type="InterPro" id="IPR014916">
    <property type="entry name" value="KapB"/>
</dbReference>
<dbReference type="EMBL" id="PGVD01000028">
    <property type="protein sequence ID" value="PLR97173.1"/>
    <property type="molecule type" value="Genomic_DNA"/>
</dbReference>
<evidence type="ECO:0000313" key="3">
    <source>
        <dbReference type="Proteomes" id="UP000234951"/>
    </source>
</evidence>
<gene>
    <name evidence="1" type="ORF">CU635_10070</name>
    <name evidence="2" type="ORF">CVD25_11125</name>
</gene>
<evidence type="ECO:0000313" key="1">
    <source>
        <dbReference type="EMBL" id="PLR82822.1"/>
    </source>
</evidence>
<dbReference type="Pfam" id="PF08810">
    <property type="entry name" value="KapB"/>
    <property type="match status" value="1"/>
</dbReference>
<dbReference type="EMBL" id="PGVA01000024">
    <property type="protein sequence ID" value="PLR82822.1"/>
    <property type="molecule type" value="Genomic_DNA"/>
</dbReference>
<dbReference type="OrthoDB" id="2407789at2"/>
<keyword evidence="1" id="KW-0418">Kinase</keyword>
<name>A0A2N5GLS9_9BACI</name>